<feature type="region of interest" description="Disordered" evidence="1">
    <location>
        <begin position="1320"/>
        <end position="1350"/>
    </location>
</feature>
<feature type="domain" description="C-type lectin" evidence="2">
    <location>
        <begin position="1196"/>
        <end position="1317"/>
    </location>
</feature>
<dbReference type="InterPro" id="IPR001304">
    <property type="entry name" value="C-type_lectin-like"/>
</dbReference>
<comment type="caution">
    <text evidence="3">The sequence shown here is derived from an EMBL/GenBank/DDBJ whole genome shotgun (WGS) entry which is preliminary data.</text>
</comment>
<accession>A0A0F9SMX2</accession>
<organism evidence="3">
    <name type="scientific">marine sediment metagenome</name>
    <dbReference type="NCBI Taxonomy" id="412755"/>
    <lineage>
        <taxon>unclassified sequences</taxon>
        <taxon>metagenomes</taxon>
        <taxon>ecological metagenomes</taxon>
    </lineage>
</organism>
<dbReference type="PANTHER" id="PTHR22803">
    <property type="entry name" value="MANNOSE, PHOSPHOLIPASE, LECTIN RECEPTOR RELATED"/>
    <property type="match status" value="1"/>
</dbReference>
<feature type="domain" description="C-type lectin" evidence="2">
    <location>
        <begin position="1053"/>
        <end position="1167"/>
    </location>
</feature>
<feature type="compositionally biased region" description="Acidic residues" evidence="1">
    <location>
        <begin position="1337"/>
        <end position="1350"/>
    </location>
</feature>
<evidence type="ECO:0000259" key="2">
    <source>
        <dbReference type="PROSITE" id="PS50041"/>
    </source>
</evidence>
<sequence>MTRQNTIAIVALVLVWATAAWGQRVPNVPNTVSMADVVAGRQTLWTRNLADAYPAGGQANSAWDDDARAFLAAVAARLAAHRDVPTQAPPWDDLAAAGRELLVAGCDDPIVWTAYGIALDETGLDGEAMTYLREGVAHLNGPAGPDLLAGSAAARLARLMRVWGQATVSKRYDEIAHDHFLRAVGSAAYGQDDQRALLAIVTDPWFANLGAAGRWRFAKASGRQSDSSPWTVKMLTARYHVGVVDERGGIVAVRRTSDRHPAYPEARRLLKAAYYDRPDRPEAAAEMLGLLFYDSRDAHAWFERALAAQFDYAPAYANRIAMIERTHNRPVVEDLRTFAGQCLQTERYDTAVPLVAYQAIVAAGRHKGRPLWSQPSLEQGQIRRMFQRYADTHATGSFAARVRLAGLRVAYEQHAWPQAQQWLFDLDDVGPWWATAEEIFTDSDTAAPVAVGRIIVETGPHADALARARAAFRNERYDRAATALRAIARQYHQEGAVMAYLREAMAQVVKTETLAGGGWQALTGGADLAGWRLDRGAARRGSGSAIVMDATKGAVSLTRTQPVGSHFSVHGQVILPDRKVTKCEGGLSLETDDGRTSYKLSFSRSGLVRFDRNHENNRNERSQTIMIPLGEKNAFCLQIFDKQVAIYVNGKLVVYKKDLIDPPLDSESQLTLTCHGGGRRAICQFTDLHYRTLDRMPPKGQIGVGDPSTQPAGPMFAGYDDVPAESELDRTTPIGSDEGMPFEDVLRGPGWLAGVRLGLQASADAPITTIQPVYRTPTGRHLGPTAGRSDREVLEIAAPAGYAVGALRIHGDKTLTGVSVVFMRVLADGRLDAGSARTSAVYGWGEVSKTLGGDGRAIVGLAGRMGEGVSALGVVTAETLNLAGMCVDESPAPLAREPLPEFILRPGGDVAKLGGSYYRYVDIPLTWAQAKRRCEAMGGRLAVFDSGVVNSYLLYLAGGRAGWIGLSKPAGRDKWQWLDGRVAEGGHWRQGAEAVDAADAFAYVGWRGTGAWEPARESDLLGFICQWDDDPRPPDRRKATGLAIDVSGDDVIYKGHRYRLFNQGVTWARAKAICKSWGGHLITIDSDEENTVAFILAGGQLTFIGASDDEVEGDWRWVDGRPVTHANWAAGEPNNTDGYQHVALIGFGGAAEWDDVAPTGVTVFLCEWDSADEPTELGLDAIVTETAGAITDAIGHSGQWYKAYYEAVTWDQAHQICARLGGRLIQIDSQATNDLATMFTRQSQPMWIDAHRPTDEAWETAQGKALDYTNWLTTNEGAGIYGPPAATILFEVPYEGPRTRGKWRAVPAARAYGFICQWDHNPGEGADTPAPATDAAEGSDDEPSEDTQTP</sequence>
<reference evidence="3" key="1">
    <citation type="journal article" date="2015" name="Nature">
        <title>Complex archaea that bridge the gap between prokaryotes and eukaryotes.</title>
        <authorList>
            <person name="Spang A."/>
            <person name="Saw J.H."/>
            <person name="Jorgensen S.L."/>
            <person name="Zaremba-Niedzwiedzka K."/>
            <person name="Martijn J."/>
            <person name="Lind A.E."/>
            <person name="van Eijk R."/>
            <person name="Schleper C."/>
            <person name="Guy L."/>
            <person name="Ettema T.J."/>
        </authorList>
    </citation>
    <scope>NUCLEOTIDE SEQUENCE</scope>
</reference>
<dbReference type="PROSITE" id="PS50041">
    <property type="entry name" value="C_TYPE_LECTIN_2"/>
    <property type="match status" value="3"/>
</dbReference>
<dbReference type="SUPFAM" id="SSF48452">
    <property type="entry name" value="TPR-like"/>
    <property type="match status" value="1"/>
</dbReference>
<dbReference type="InterPro" id="IPR011990">
    <property type="entry name" value="TPR-like_helical_dom_sf"/>
</dbReference>
<dbReference type="SUPFAM" id="SSF56436">
    <property type="entry name" value="C-type lectin-like"/>
    <property type="match status" value="3"/>
</dbReference>
<gene>
    <name evidence="3" type="ORF">LCGC14_0431600</name>
</gene>
<proteinExistence type="predicted"/>
<name>A0A0F9SMX2_9ZZZZ</name>
<dbReference type="InterPro" id="IPR016186">
    <property type="entry name" value="C-type_lectin-like/link_sf"/>
</dbReference>
<dbReference type="Pfam" id="PF00059">
    <property type="entry name" value="Lectin_C"/>
    <property type="match status" value="3"/>
</dbReference>
<dbReference type="InterPro" id="IPR050111">
    <property type="entry name" value="C-type_lectin/snaclec_domain"/>
</dbReference>
<feature type="domain" description="C-type lectin" evidence="2">
    <location>
        <begin position="913"/>
        <end position="1026"/>
    </location>
</feature>
<feature type="compositionally biased region" description="Low complexity" evidence="1">
    <location>
        <begin position="1324"/>
        <end position="1336"/>
    </location>
</feature>
<dbReference type="EMBL" id="LAZR01000404">
    <property type="protein sequence ID" value="KKN70360.1"/>
    <property type="molecule type" value="Genomic_DNA"/>
</dbReference>
<dbReference type="Gene3D" id="3.10.100.10">
    <property type="entry name" value="Mannose-Binding Protein A, subunit A"/>
    <property type="match status" value="3"/>
</dbReference>
<evidence type="ECO:0000313" key="3">
    <source>
        <dbReference type="EMBL" id="KKN70360.1"/>
    </source>
</evidence>
<dbReference type="SMART" id="SM00034">
    <property type="entry name" value="CLECT"/>
    <property type="match status" value="3"/>
</dbReference>
<dbReference type="CDD" id="cd00037">
    <property type="entry name" value="CLECT"/>
    <property type="match status" value="3"/>
</dbReference>
<dbReference type="InterPro" id="IPR016187">
    <property type="entry name" value="CTDL_fold"/>
</dbReference>
<evidence type="ECO:0000256" key="1">
    <source>
        <dbReference type="SAM" id="MobiDB-lite"/>
    </source>
</evidence>
<protein>
    <recommendedName>
        <fullName evidence="2">C-type lectin domain-containing protein</fullName>
    </recommendedName>
</protein>